<dbReference type="GO" id="GO:0005524">
    <property type="term" value="F:ATP binding"/>
    <property type="evidence" value="ECO:0007669"/>
    <property type="project" value="UniProtKB-UniRule"/>
</dbReference>
<dbReference type="NCBIfam" id="TIGR02168">
    <property type="entry name" value="SMC_prok_B"/>
    <property type="match status" value="1"/>
</dbReference>
<dbReference type="SUPFAM" id="SSF75553">
    <property type="entry name" value="Smc hinge domain"/>
    <property type="match status" value="1"/>
</dbReference>
<dbReference type="Gene3D" id="1.20.1060.20">
    <property type="match status" value="1"/>
</dbReference>
<dbReference type="HAMAP" id="MF_01894">
    <property type="entry name" value="Smc_prok"/>
    <property type="match status" value="1"/>
</dbReference>
<dbReference type="Pfam" id="PF06470">
    <property type="entry name" value="SMC_hinge"/>
    <property type="match status" value="1"/>
</dbReference>
<dbReference type="GO" id="GO:0007062">
    <property type="term" value="P:sister chromatid cohesion"/>
    <property type="evidence" value="ECO:0007669"/>
    <property type="project" value="InterPro"/>
</dbReference>
<accession>A0A4V2SCE1</accession>
<keyword evidence="6 7" id="KW-0238">DNA-binding</keyword>
<dbReference type="Gene3D" id="3.30.70.1620">
    <property type="match status" value="1"/>
</dbReference>
<evidence type="ECO:0000256" key="5">
    <source>
        <dbReference type="ARBA" id="ARBA00023054"/>
    </source>
</evidence>
<sequence>MYLKKIEIHGFKSFADRIEVEFEKGVTGIVGPNGSGKSNISDAIRWVLGEQSAKTLRGSRMDDVIFAGTMQRKPIGMAEVSITLNNESNKLPVDYSEVTITRRVYRSGESEYYINKSLCRLKDIKEMLMDTGVGVDGYSSIGQGRIDDILNNKSGNRRLLFEEAAGIVKYRSRKEESEKKLENTNQNLLRVNDIIRELKSRIEPLKAQSEKTKNYLAIQGELKDAEINLFIHEIETLKYDIKALKEQKNIISDQLNRYADDKKEIERKYQKDKKAIEALDESINQLQNNIFETMHLIEKKEGELGLCNEKILNITRNNGRLNHEIEEIEENKRQLTMQLDEMNKNMESENVLLKDTKGILQDQLKSLKKISSILEKKEEDMEQSKGNVIEILNTTATKKSEIHSLVALQNNIIKRKKQVEKEKENLIDNKNLLIKEENQVHEIFDGLTTSFEDLKKDKKRVALEIEKLDHANKEVKEKGELLKQSIQEKQTRKKLLEEMEKAYEGFNKNVKQTLIHTKQDAILGKGIVGVVAELIDVPKGFEIAIEVALGSAMQNIVCEKTLDANRVINYLKKNKLGRVTFLPMERFQSKNFYKKDDLEGIQGVLGRAIDNISFSESCENILQHLLGRVVVVDKIENGICLSKKTGNKYKIVSLEGDVINPSGAITGGSYHSRTLNILSRKREIEELEISLDQLNLKYKEENERRIENEMHLDKLKDTLSNQEDLLKEKEIALINIKNQKNQLEKDIKNYIDNIHRIDMEIAQLSMDDEDIQKSIKIKKEEIEELEKNERAIQAEVSSSKNDYDDEKIQKEKLNSEVTNVKIKIASIEQSKEHIHQNIKGALLKIKELDDLKHTKQIEIEELIKNKETLFEQLERFKIEMKDADVLKKQCEFNLAQEKSKKKEVYKAFGEVEEKLKKTNGILAELQDSHYKIEVKLTKLEMQQESFRNKLWETYEVTYLEAVEYKKENIHLAESAKRIKVLKNEMKNLGSVNFSAIEEYKEVMERYEFLTVQKEDLTSAMESLKKVIKEMEHTMKNQFSHCFDKIKENFDEVFKKLFGGGKAKLRLADEEEILTSAIEIIAQPPGKKLQNLSLLSGGERALTAIALLFAILKVKPTPFCILDEIEAALDDANVYRYAEFLREFSNETQFIVVTHRKGTMENVDVLYGVTMQEHGISKLVSVKLTEKAS</sequence>
<keyword evidence="10" id="KW-1185">Reference proteome</keyword>
<comment type="domain">
    <text evidence="7">Contains large globular domains required for ATP hydrolysis at each terminus and a third globular domain forming a flexible hinge near the middle of the molecule. These domains are separated by coiled-coil structures.</text>
</comment>
<name>A0A4V2SCE1_9FIRM</name>
<dbReference type="InterPro" id="IPR024704">
    <property type="entry name" value="SMC"/>
</dbReference>
<evidence type="ECO:0000259" key="8">
    <source>
        <dbReference type="SMART" id="SM00968"/>
    </source>
</evidence>
<feature type="coiled-coil region" evidence="7">
    <location>
        <begin position="167"/>
        <end position="201"/>
    </location>
</feature>
<comment type="function">
    <text evidence="7">Required for chromosome condensation and partitioning.</text>
</comment>
<evidence type="ECO:0000256" key="4">
    <source>
        <dbReference type="ARBA" id="ARBA00022840"/>
    </source>
</evidence>
<dbReference type="RefSeq" id="WP_165916197.1">
    <property type="nucleotide sequence ID" value="NZ_SLWV01000003.1"/>
</dbReference>
<dbReference type="SUPFAM" id="SSF52540">
    <property type="entry name" value="P-loop containing nucleoside triphosphate hydrolases"/>
    <property type="match status" value="1"/>
</dbReference>
<dbReference type="GO" id="GO:0016887">
    <property type="term" value="F:ATP hydrolysis activity"/>
    <property type="evidence" value="ECO:0007669"/>
    <property type="project" value="InterPro"/>
</dbReference>
<proteinExistence type="inferred from homology"/>
<dbReference type="GO" id="GO:0030261">
    <property type="term" value="P:chromosome condensation"/>
    <property type="evidence" value="ECO:0007669"/>
    <property type="project" value="InterPro"/>
</dbReference>
<feature type="coiled-coil region" evidence="7">
    <location>
        <begin position="677"/>
        <end position="879"/>
    </location>
</feature>
<evidence type="ECO:0000256" key="2">
    <source>
        <dbReference type="ARBA" id="ARBA00022490"/>
    </source>
</evidence>
<dbReference type="InterPro" id="IPR010935">
    <property type="entry name" value="SMC_hinge"/>
</dbReference>
<evidence type="ECO:0000256" key="6">
    <source>
        <dbReference type="ARBA" id="ARBA00023125"/>
    </source>
</evidence>
<keyword evidence="2 7" id="KW-0963">Cytoplasm</keyword>
<dbReference type="GO" id="GO:0003677">
    <property type="term" value="F:DNA binding"/>
    <property type="evidence" value="ECO:0007669"/>
    <property type="project" value="UniProtKB-UniRule"/>
</dbReference>
<dbReference type="Gene3D" id="3.40.50.300">
    <property type="entry name" value="P-loop containing nucleotide triphosphate hydrolases"/>
    <property type="match status" value="2"/>
</dbReference>
<feature type="coiled-coil region" evidence="7">
    <location>
        <begin position="1006"/>
        <end position="1033"/>
    </location>
</feature>
<dbReference type="AlphaFoldDB" id="A0A4V2SCE1"/>
<dbReference type="EMBL" id="SLWV01000003">
    <property type="protein sequence ID" value="TCO79010.1"/>
    <property type="molecule type" value="Genomic_DNA"/>
</dbReference>
<feature type="coiled-coil region" evidence="7">
    <location>
        <begin position="234"/>
        <end position="502"/>
    </location>
</feature>
<keyword evidence="5 7" id="KW-0175">Coiled coil</keyword>
<dbReference type="PIRSF" id="PIRSF005719">
    <property type="entry name" value="SMC"/>
    <property type="match status" value="1"/>
</dbReference>
<dbReference type="GO" id="GO:0007059">
    <property type="term" value="P:chromosome segregation"/>
    <property type="evidence" value="ECO:0007669"/>
    <property type="project" value="UniProtKB-UniRule"/>
</dbReference>
<reference evidence="9 10" key="1">
    <citation type="submission" date="2019-03" db="EMBL/GenBank/DDBJ databases">
        <title>Genomic Encyclopedia of Type Strains, Phase IV (KMG-IV): sequencing the most valuable type-strain genomes for metagenomic binning, comparative biology and taxonomic classification.</title>
        <authorList>
            <person name="Goeker M."/>
        </authorList>
    </citation>
    <scope>NUCLEOTIDE SEQUENCE [LARGE SCALE GENOMIC DNA]</scope>
    <source>
        <strain evidence="9 10">DSM 102940</strain>
    </source>
</reference>
<dbReference type="GO" id="GO:0005694">
    <property type="term" value="C:chromosome"/>
    <property type="evidence" value="ECO:0007669"/>
    <property type="project" value="InterPro"/>
</dbReference>
<organism evidence="9 10">
    <name type="scientific">Marinisporobacter balticus</name>
    <dbReference type="NCBI Taxonomy" id="2018667"/>
    <lineage>
        <taxon>Bacteria</taxon>
        <taxon>Bacillati</taxon>
        <taxon>Bacillota</taxon>
        <taxon>Clostridia</taxon>
        <taxon>Peptostreptococcales</taxon>
        <taxon>Thermotaleaceae</taxon>
        <taxon>Marinisporobacter</taxon>
    </lineage>
</organism>
<evidence type="ECO:0000313" key="9">
    <source>
        <dbReference type="EMBL" id="TCO79010.1"/>
    </source>
</evidence>
<feature type="binding site" evidence="7">
    <location>
        <begin position="32"/>
        <end position="39"/>
    </location>
    <ligand>
        <name>ATP</name>
        <dbReference type="ChEBI" id="CHEBI:30616"/>
    </ligand>
</feature>
<dbReference type="InterPro" id="IPR036277">
    <property type="entry name" value="SMC_hinge_sf"/>
</dbReference>
<keyword evidence="3 7" id="KW-0547">Nucleotide-binding</keyword>
<dbReference type="PANTHER" id="PTHR43977">
    <property type="entry name" value="STRUCTURAL MAINTENANCE OF CHROMOSOMES PROTEIN 3"/>
    <property type="match status" value="1"/>
</dbReference>
<evidence type="ECO:0000313" key="10">
    <source>
        <dbReference type="Proteomes" id="UP000294919"/>
    </source>
</evidence>
<dbReference type="GO" id="GO:0006260">
    <property type="term" value="P:DNA replication"/>
    <property type="evidence" value="ECO:0007669"/>
    <property type="project" value="UniProtKB-UniRule"/>
</dbReference>
<evidence type="ECO:0000256" key="7">
    <source>
        <dbReference type="HAMAP-Rule" id="MF_01894"/>
    </source>
</evidence>
<dbReference type="SMART" id="SM00968">
    <property type="entry name" value="SMC_hinge"/>
    <property type="match status" value="1"/>
</dbReference>
<keyword evidence="4 7" id="KW-0067">ATP-binding</keyword>
<comment type="similarity">
    <text evidence="7">Belongs to the SMC family.</text>
</comment>
<dbReference type="Proteomes" id="UP000294919">
    <property type="component" value="Unassembled WGS sequence"/>
</dbReference>
<dbReference type="GO" id="GO:0005737">
    <property type="term" value="C:cytoplasm"/>
    <property type="evidence" value="ECO:0007669"/>
    <property type="project" value="UniProtKB-SubCell"/>
</dbReference>
<dbReference type="FunFam" id="3.40.50.300:FF:000984">
    <property type="entry name" value="Chromosome partition protein Smc"/>
    <property type="match status" value="1"/>
</dbReference>
<dbReference type="Pfam" id="PF02463">
    <property type="entry name" value="SMC_N"/>
    <property type="match status" value="2"/>
</dbReference>
<dbReference type="InterPro" id="IPR027417">
    <property type="entry name" value="P-loop_NTPase"/>
</dbReference>
<feature type="domain" description="SMC hinge" evidence="8">
    <location>
        <begin position="525"/>
        <end position="642"/>
    </location>
</feature>
<protein>
    <recommendedName>
        <fullName evidence="7">Chromosome partition protein Smc</fullName>
    </recommendedName>
</protein>
<evidence type="ECO:0000256" key="1">
    <source>
        <dbReference type="ARBA" id="ARBA00004496"/>
    </source>
</evidence>
<comment type="subunit">
    <text evidence="7">Homodimer.</text>
</comment>
<evidence type="ECO:0000256" key="3">
    <source>
        <dbReference type="ARBA" id="ARBA00022741"/>
    </source>
</evidence>
<gene>
    <name evidence="7" type="primary">smc</name>
    <name evidence="9" type="ORF">EV214_10360</name>
</gene>
<comment type="subcellular location">
    <subcellularLocation>
        <location evidence="1 7">Cytoplasm</location>
    </subcellularLocation>
</comment>
<dbReference type="InterPro" id="IPR003395">
    <property type="entry name" value="RecF/RecN/SMC_N"/>
</dbReference>
<dbReference type="CDD" id="cd03278">
    <property type="entry name" value="ABC_SMC_barmotin"/>
    <property type="match status" value="2"/>
</dbReference>
<comment type="caution">
    <text evidence="9">The sequence shown here is derived from an EMBL/GenBank/DDBJ whole genome shotgun (WGS) entry which is preliminary data.</text>
</comment>
<dbReference type="InterPro" id="IPR011890">
    <property type="entry name" value="SMC_prok"/>
</dbReference>
<dbReference type="FunFam" id="3.40.50.300:FF:000901">
    <property type="entry name" value="Chromosome partition protein Smc"/>
    <property type="match status" value="1"/>
</dbReference>